<gene>
    <name evidence="1" type="ORF">E2C01_005776</name>
</gene>
<dbReference type="EMBL" id="VSRR010000255">
    <property type="protein sequence ID" value="MPC13058.1"/>
    <property type="molecule type" value="Genomic_DNA"/>
</dbReference>
<protein>
    <recommendedName>
        <fullName evidence="3">Endonuclease/exonuclease/phosphatase domain-containing protein</fullName>
    </recommendedName>
</protein>
<dbReference type="Gene3D" id="3.60.10.10">
    <property type="entry name" value="Endonuclease/exonuclease/phosphatase"/>
    <property type="match status" value="1"/>
</dbReference>
<dbReference type="Proteomes" id="UP000324222">
    <property type="component" value="Unassembled WGS sequence"/>
</dbReference>
<comment type="caution">
    <text evidence="1">The sequence shown here is derived from an EMBL/GenBank/DDBJ whole genome shotgun (WGS) entry which is preliminary data.</text>
</comment>
<reference evidence="1 2" key="1">
    <citation type="submission" date="2019-05" db="EMBL/GenBank/DDBJ databases">
        <title>Another draft genome of Portunus trituberculatus and its Hox gene families provides insights of decapod evolution.</title>
        <authorList>
            <person name="Jeong J.-H."/>
            <person name="Song I."/>
            <person name="Kim S."/>
            <person name="Choi T."/>
            <person name="Kim D."/>
            <person name="Ryu S."/>
            <person name="Kim W."/>
        </authorList>
    </citation>
    <scope>NUCLEOTIDE SEQUENCE [LARGE SCALE GENOMIC DNA]</scope>
    <source>
        <tissue evidence="1">Muscle</tissue>
    </source>
</reference>
<sequence>MRFEIPQTSKRAWFYCDCLLEFKFFDYLTSKVEIILSLNPFAEISILRDFNVHHQLWLFSPFTDHPGELAFNFAILHDLQQLVRHPTHIPDRLGDTPNILVLFLTSNPSAYVVTLSSPLGSSNHNLISVSCHIFPIPPLDPLKWKCLWCFASASWGNLRWYYAGMIIVSMSEIHLCVLNA</sequence>
<accession>A0A5B7CV68</accession>
<dbReference type="AlphaFoldDB" id="A0A5B7CV68"/>
<dbReference type="InterPro" id="IPR036691">
    <property type="entry name" value="Endo/exonu/phosph_ase_sf"/>
</dbReference>
<proteinExistence type="predicted"/>
<keyword evidence="2" id="KW-1185">Reference proteome</keyword>
<name>A0A5B7CV68_PORTR</name>
<evidence type="ECO:0008006" key="3">
    <source>
        <dbReference type="Google" id="ProtNLM"/>
    </source>
</evidence>
<evidence type="ECO:0000313" key="2">
    <source>
        <dbReference type="Proteomes" id="UP000324222"/>
    </source>
</evidence>
<organism evidence="1 2">
    <name type="scientific">Portunus trituberculatus</name>
    <name type="common">Swimming crab</name>
    <name type="synonym">Neptunus trituberculatus</name>
    <dbReference type="NCBI Taxonomy" id="210409"/>
    <lineage>
        <taxon>Eukaryota</taxon>
        <taxon>Metazoa</taxon>
        <taxon>Ecdysozoa</taxon>
        <taxon>Arthropoda</taxon>
        <taxon>Crustacea</taxon>
        <taxon>Multicrustacea</taxon>
        <taxon>Malacostraca</taxon>
        <taxon>Eumalacostraca</taxon>
        <taxon>Eucarida</taxon>
        <taxon>Decapoda</taxon>
        <taxon>Pleocyemata</taxon>
        <taxon>Brachyura</taxon>
        <taxon>Eubrachyura</taxon>
        <taxon>Portunoidea</taxon>
        <taxon>Portunidae</taxon>
        <taxon>Portuninae</taxon>
        <taxon>Portunus</taxon>
    </lineage>
</organism>
<evidence type="ECO:0000313" key="1">
    <source>
        <dbReference type="EMBL" id="MPC13058.1"/>
    </source>
</evidence>